<dbReference type="EMBL" id="BLWA01000013">
    <property type="protein sequence ID" value="GFM94005.1"/>
    <property type="molecule type" value="Genomic_DNA"/>
</dbReference>
<dbReference type="Proteomes" id="UP000614982">
    <property type="component" value="Unassembled WGS sequence"/>
</dbReference>
<accession>A0ABQ1DSJ7</accession>
<proteinExistence type="predicted"/>
<organism evidence="1 2">
    <name type="scientific">Pseudomonas cichorii</name>
    <dbReference type="NCBI Taxonomy" id="36746"/>
    <lineage>
        <taxon>Bacteria</taxon>
        <taxon>Pseudomonadati</taxon>
        <taxon>Pseudomonadota</taxon>
        <taxon>Gammaproteobacteria</taxon>
        <taxon>Pseudomonadales</taxon>
        <taxon>Pseudomonadaceae</taxon>
        <taxon>Pseudomonas</taxon>
    </lineage>
</organism>
<reference evidence="1 2" key="1">
    <citation type="submission" date="2020-05" db="EMBL/GenBank/DDBJ databases">
        <title>Genetic diversity of Pseudomonas cichorii.</title>
        <authorList>
            <person name="Tani S."/>
            <person name="Yagi H."/>
            <person name="Hashimoto S."/>
            <person name="Iiyama K."/>
            <person name="Furuya N."/>
        </authorList>
    </citation>
    <scope>NUCLEOTIDE SEQUENCE [LARGE SCALE GENOMIC DNA]</scope>
    <source>
        <strain evidence="1 2">LMG 2162</strain>
    </source>
</reference>
<sequence>MGLGQSGRGLGQQALQRGVFITGTAQHQQVADRADHVLQGLVFTAGSGGSDYQFVVPGITTQQGGECTQCQALSGNPGTAGNGFHGLDLLGRELESMSGWCEDMNRCTWPV</sequence>
<comment type="caution">
    <text evidence="1">The sequence shown here is derived from an EMBL/GenBank/DDBJ whole genome shotgun (WGS) entry which is preliminary data.</text>
</comment>
<keyword evidence="2" id="KW-1185">Reference proteome</keyword>
<gene>
    <name evidence="1" type="ORF">PSCICP_39770</name>
</gene>
<protein>
    <submittedName>
        <fullName evidence="1">Uncharacterized protein</fullName>
    </submittedName>
</protein>
<name>A0ABQ1DSJ7_PSECI</name>
<evidence type="ECO:0000313" key="2">
    <source>
        <dbReference type="Proteomes" id="UP000614982"/>
    </source>
</evidence>
<evidence type="ECO:0000313" key="1">
    <source>
        <dbReference type="EMBL" id="GFM94005.1"/>
    </source>
</evidence>